<feature type="transmembrane region" description="Helical" evidence="1">
    <location>
        <begin position="209"/>
        <end position="233"/>
    </location>
</feature>
<keyword evidence="1" id="KW-0812">Transmembrane</keyword>
<keyword evidence="1" id="KW-1133">Transmembrane helix</keyword>
<dbReference type="Proteomes" id="UP000477680">
    <property type="component" value="Chromosome"/>
</dbReference>
<evidence type="ECO:0008006" key="4">
    <source>
        <dbReference type="Google" id="ProtNLM"/>
    </source>
</evidence>
<keyword evidence="1" id="KW-0472">Membrane</keyword>
<accession>A0A6C0U3V9</accession>
<evidence type="ECO:0000256" key="1">
    <source>
        <dbReference type="SAM" id="Phobius"/>
    </source>
</evidence>
<feature type="transmembrane region" description="Helical" evidence="1">
    <location>
        <begin position="249"/>
        <end position="269"/>
    </location>
</feature>
<keyword evidence="3" id="KW-1185">Reference proteome</keyword>
<dbReference type="AlphaFoldDB" id="A0A6C0U3V9"/>
<sequence>MNRTNLIHAGRSWHRRLGWFGALALLVLGLSGLTHPLMTWFGPQQAVFFPPQGHFQTGDLEAMSRVLARQDIAEATLVKLLPTAAGNQLQVTEAGNPERRYFDLESGVERAGFDRRQAEWLARHYTGLEATAISEISLQTNFDNGYPDVNRLLPVWRVTFDTPDRLTAYVHTELNALASLSNNFRTTQQALFRNLHSFSWLDGVEPVRVALLLGLCLALILMSLAGVILVLALPSRAIPQTPRRWHRRLALGLWLPLLAFSSSGLYHLLHHAGEAQDTTAAYPTAIDLRDWPFDQGTQMLSGIFADLGDKPLNSVTLLQGPGHQLYWRLGQPSGNPGQHVGHHGRFDGTPTEQPGRLIAVGSIAPSKLTDEELARHYAAAHLNLDAAAIKATQLVTAFGPDYDFRNKRLPVWRVAYQADQAGTAFIDPANGALVDRAVPTDRWEGYSFSQLHKWNFLTPLVGRQARDLLMVLVVLCLLSFGGLGVAMLKRKKRIGSGTWNPPAKQTTPIVCETSRSCIH</sequence>
<reference evidence="2 3" key="1">
    <citation type="submission" date="2020-02" db="EMBL/GenBank/DDBJ databases">
        <title>Genome sequencing for Kineobactrum sp. M2.</title>
        <authorList>
            <person name="Park S.-J."/>
        </authorList>
    </citation>
    <scope>NUCLEOTIDE SEQUENCE [LARGE SCALE GENOMIC DNA]</scope>
    <source>
        <strain evidence="2 3">M2</strain>
    </source>
</reference>
<evidence type="ECO:0000313" key="2">
    <source>
        <dbReference type="EMBL" id="QIB66543.1"/>
    </source>
</evidence>
<gene>
    <name evidence="2" type="ORF">G3T16_15200</name>
</gene>
<protein>
    <recommendedName>
        <fullName evidence="4">PepSY domain-containing protein</fullName>
    </recommendedName>
</protein>
<proteinExistence type="predicted"/>
<dbReference type="EMBL" id="CP048711">
    <property type="protein sequence ID" value="QIB66543.1"/>
    <property type="molecule type" value="Genomic_DNA"/>
</dbReference>
<dbReference type="RefSeq" id="WP_163495977.1">
    <property type="nucleotide sequence ID" value="NZ_CP048711.1"/>
</dbReference>
<feature type="transmembrane region" description="Helical" evidence="1">
    <location>
        <begin position="468"/>
        <end position="488"/>
    </location>
</feature>
<evidence type="ECO:0000313" key="3">
    <source>
        <dbReference type="Proteomes" id="UP000477680"/>
    </source>
</evidence>
<dbReference type="KEGG" id="kim:G3T16_15200"/>
<organism evidence="2 3">
    <name type="scientific">Kineobactrum salinum</name>
    <dbReference type="NCBI Taxonomy" id="2708301"/>
    <lineage>
        <taxon>Bacteria</taxon>
        <taxon>Pseudomonadati</taxon>
        <taxon>Pseudomonadota</taxon>
        <taxon>Gammaproteobacteria</taxon>
        <taxon>Cellvibrionales</taxon>
        <taxon>Halieaceae</taxon>
        <taxon>Kineobactrum</taxon>
    </lineage>
</organism>
<name>A0A6C0U3V9_9GAMM</name>